<organism evidence="2 3">
    <name type="scientific">Racocetra fulgida</name>
    <dbReference type="NCBI Taxonomy" id="60492"/>
    <lineage>
        <taxon>Eukaryota</taxon>
        <taxon>Fungi</taxon>
        <taxon>Fungi incertae sedis</taxon>
        <taxon>Mucoromycota</taxon>
        <taxon>Glomeromycotina</taxon>
        <taxon>Glomeromycetes</taxon>
        <taxon>Diversisporales</taxon>
        <taxon>Gigasporaceae</taxon>
        <taxon>Racocetra</taxon>
    </lineage>
</organism>
<gene>
    <name evidence="2" type="ORF">RFULGI_LOCUS14478</name>
</gene>
<feature type="compositionally biased region" description="Polar residues" evidence="1">
    <location>
        <begin position="65"/>
        <end position="74"/>
    </location>
</feature>
<comment type="caution">
    <text evidence="2">The sequence shown here is derived from an EMBL/GenBank/DDBJ whole genome shotgun (WGS) entry which is preliminary data.</text>
</comment>
<name>A0A9N9NV68_9GLOM</name>
<dbReference type="EMBL" id="CAJVPZ010042178">
    <property type="protein sequence ID" value="CAG8763279.1"/>
    <property type="molecule type" value="Genomic_DNA"/>
</dbReference>
<evidence type="ECO:0000313" key="2">
    <source>
        <dbReference type="EMBL" id="CAG8763279.1"/>
    </source>
</evidence>
<evidence type="ECO:0000256" key="1">
    <source>
        <dbReference type="SAM" id="MobiDB-lite"/>
    </source>
</evidence>
<feature type="compositionally biased region" description="Basic and acidic residues" evidence="1">
    <location>
        <begin position="329"/>
        <end position="338"/>
    </location>
</feature>
<protein>
    <submittedName>
        <fullName evidence="2">9359_t:CDS:1</fullName>
    </submittedName>
</protein>
<keyword evidence="3" id="KW-1185">Reference proteome</keyword>
<sequence>MGQSLSSSTNNQDQDGDVIMVDDSETSVEDANGSEYTYNSQTGPTTSLRRPRPHSNVAVSEDRTQPPQSSQNGSPRVLRMTPARRRRQLSSIYPFFPSATTANQTQVPLSRPLTRLQRLHHNSVDDVSLAPRQTDAIAPNILRRSRTRSSSYNGHDADVMNGLDANNSNNRYSLPTVETVFDVRRPRSNSVDVILNGNLDEDIRSNLRVSDRPRRSSTNRGSSSRPYSSYTTSLPNASDTSSNSSTAGTQTDSSTASPQRLRRRLTRISARRLFNVGGPDSESNNNSNNNNEDNDAENQVLGRLLSMAAAATARSLVESQENAVIEAERAASEGHDGSFESFLAALQRR</sequence>
<accession>A0A9N9NV68</accession>
<dbReference type="AlphaFoldDB" id="A0A9N9NV68"/>
<evidence type="ECO:0000313" key="3">
    <source>
        <dbReference type="Proteomes" id="UP000789396"/>
    </source>
</evidence>
<feature type="compositionally biased region" description="Basic residues" evidence="1">
    <location>
        <begin position="260"/>
        <end position="270"/>
    </location>
</feature>
<feature type="compositionally biased region" description="Low complexity" evidence="1">
    <location>
        <begin position="216"/>
        <end position="247"/>
    </location>
</feature>
<reference evidence="2" key="1">
    <citation type="submission" date="2021-06" db="EMBL/GenBank/DDBJ databases">
        <authorList>
            <person name="Kallberg Y."/>
            <person name="Tangrot J."/>
            <person name="Rosling A."/>
        </authorList>
    </citation>
    <scope>NUCLEOTIDE SEQUENCE</scope>
    <source>
        <strain evidence="2">IN212</strain>
    </source>
</reference>
<proteinExistence type="predicted"/>
<feature type="compositionally biased region" description="Polar residues" evidence="1">
    <location>
        <begin position="34"/>
        <end position="48"/>
    </location>
</feature>
<dbReference type="OrthoDB" id="8062037at2759"/>
<feature type="non-terminal residue" evidence="2">
    <location>
        <position position="349"/>
    </location>
</feature>
<feature type="compositionally biased region" description="Polar residues" evidence="1">
    <location>
        <begin position="248"/>
        <end position="258"/>
    </location>
</feature>
<feature type="compositionally biased region" description="Basic and acidic residues" evidence="1">
    <location>
        <begin position="205"/>
        <end position="214"/>
    </location>
</feature>
<feature type="region of interest" description="Disordered" evidence="1">
    <location>
        <begin position="146"/>
        <end position="170"/>
    </location>
</feature>
<feature type="region of interest" description="Disordered" evidence="1">
    <location>
        <begin position="329"/>
        <end position="349"/>
    </location>
</feature>
<feature type="compositionally biased region" description="Polar residues" evidence="1">
    <location>
        <begin position="1"/>
        <end position="13"/>
    </location>
</feature>
<dbReference type="Proteomes" id="UP000789396">
    <property type="component" value="Unassembled WGS sequence"/>
</dbReference>
<feature type="compositionally biased region" description="Acidic residues" evidence="1">
    <location>
        <begin position="14"/>
        <end position="28"/>
    </location>
</feature>
<feature type="compositionally biased region" description="Low complexity" evidence="1">
    <location>
        <begin position="280"/>
        <end position="291"/>
    </location>
</feature>
<feature type="region of interest" description="Disordered" evidence="1">
    <location>
        <begin position="1"/>
        <end position="80"/>
    </location>
</feature>
<feature type="region of interest" description="Disordered" evidence="1">
    <location>
        <begin position="205"/>
        <end position="295"/>
    </location>
</feature>